<gene>
    <name evidence="1" type="ORF">BU23DRAFT_292199</name>
</gene>
<evidence type="ECO:0000313" key="1">
    <source>
        <dbReference type="EMBL" id="KAF1967382.1"/>
    </source>
</evidence>
<keyword evidence="2" id="KW-1185">Reference proteome</keyword>
<accession>A0A6A5UUF3</accession>
<dbReference type="Proteomes" id="UP000800036">
    <property type="component" value="Unassembled WGS sequence"/>
</dbReference>
<organism evidence="1 2">
    <name type="scientific">Bimuria novae-zelandiae CBS 107.79</name>
    <dbReference type="NCBI Taxonomy" id="1447943"/>
    <lineage>
        <taxon>Eukaryota</taxon>
        <taxon>Fungi</taxon>
        <taxon>Dikarya</taxon>
        <taxon>Ascomycota</taxon>
        <taxon>Pezizomycotina</taxon>
        <taxon>Dothideomycetes</taxon>
        <taxon>Pleosporomycetidae</taxon>
        <taxon>Pleosporales</taxon>
        <taxon>Massarineae</taxon>
        <taxon>Didymosphaeriaceae</taxon>
        <taxon>Bimuria</taxon>
    </lineage>
</organism>
<proteinExistence type="predicted"/>
<dbReference type="EMBL" id="ML976733">
    <property type="protein sequence ID" value="KAF1967382.1"/>
    <property type="molecule type" value="Genomic_DNA"/>
</dbReference>
<evidence type="ECO:0000313" key="2">
    <source>
        <dbReference type="Proteomes" id="UP000800036"/>
    </source>
</evidence>
<dbReference type="AlphaFoldDB" id="A0A6A5UUF3"/>
<sequence length="130" mass="14440">MSIRLGNLLRIRLPDLLHFCPVVWPPRPILLHILLLTLRTVAVKSKLAQALLPVVFIAFALAGEPPESLGVLEDVWKLVVVLLELGWLLIMLEMSLFASLVEEVPEGAHCGSRREVCGWLGESFWLLGGL</sequence>
<reference evidence="1" key="1">
    <citation type="journal article" date="2020" name="Stud. Mycol.">
        <title>101 Dothideomycetes genomes: a test case for predicting lifestyles and emergence of pathogens.</title>
        <authorList>
            <person name="Haridas S."/>
            <person name="Albert R."/>
            <person name="Binder M."/>
            <person name="Bloem J."/>
            <person name="Labutti K."/>
            <person name="Salamov A."/>
            <person name="Andreopoulos B."/>
            <person name="Baker S."/>
            <person name="Barry K."/>
            <person name="Bills G."/>
            <person name="Bluhm B."/>
            <person name="Cannon C."/>
            <person name="Castanera R."/>
            <person name="Culley D."/>
            <person name="Daum C."/>
            <person name="Ezra D."/>
            <person name="Gonzalez J."/>
            <person name="Henrissat B."/>
            <person name="Kuo A."/>
            <person name="Liang C."/>
            <person name="Lipzen A."/>
            <person name="Lutzoni F."/>
            <person name="Magnuson J."/>
            <person name="Mondo S."/>
            <person name="Nolan M."/>
            <person name="Ohm R."/>
            <person name="Pangilinan J."/>
            <person name="Park H.-J."/>
            <person name="Ramirez L."/>
            <person name="Alfaro M."/>
            <person name="Sun H."/>
            <person name="Tritt A."/>
            <person name="Yoshinaga Y."/>
            <person name="Zwiers L.-H."/>
            <person name="Turgeon B."/>
            <person name="Goodwin S."/>
            <person name="Spatafora J."/>
            <person name="Crous P."/>
            <person name="Grigoriev I."/>
        </authorList>
    </citation>
    <scope>NUCLEOTIDE SEQUENCE</scope>
    <source>
        <strain evidence="1">CBS 107.79</strain>
    </source>
</reference>
<protein>
    <submittedName>
        <fullName evidence="1">Uncharacterized protein</fullName>
    </submittedName>
</protein>
<name>A0A6A5UUF3_9PLEO</name>